<sequence>MMDALNEDSSDVFPLCDYYRHTPQMPASHALYENVDHLNLREPWGTLFIRNWNHEFISDRAVSLFDSHFKRMSGYTITTEGGIAADRP</sequence>
<dbReference type="EMBL" id="FPBH01000066">
    <property type="protein sequence ID" value="SFU26718.1"/>
    <property type="molecule type" value="Genomic_DNA"/>
</dbReference>
<dbReference type="AlphaFoldDB" id="A0A1I7ES13"/>
<reference evidence="1 2" key="1">
    <citation type="submission" date="2016-10" db="EMBL/GenBank/DDBJ databases">
        <authorList>
            <person name="de Groot N.N."/>
        </authorList>
    </citation>
    <scope>NUCLEOTIDE SEQUENCE [LARGE SCALE GENOMIC DNA]</scope>
    <source>
        <strain evidence="1 2">LMG 27731</strain>
    </source>
</reference>
<protein>
    <submittedName>
        <fullName evidence="1">Uncharacterized protein</fullName>
    </submittedName>
</protein>
<proteinExistence type="predicted"/>
<evidence type="ECO:0000313" key="2">
    <source>
        <dbReference type="Proteomes" id="UP000198844"/>
    </source>
</evidence>
<name>A0A1I7ES13_9BURK</name>
<evidence type="ECO:0000313" key="1">
    <source>
        <dbReference type="EMBL" id="SFU26718.1"/>
    </source>
</evidence>
<gene>
    <name evidence="1" type="ORF">SAMN05192563_10667</name>
</gene>
<accession>A0A1I7ES13</accession>
<dbReference type="Proteomes" id="UP000198844">
    <property type="component" value="Unassembled WGS sequence"/>
</dbReference>
<organism evidence="1 2">
    <name type="scientific">Paraburkholderia aspalathi</name>
    <dbReference type="NCBI Taxonomy" id="1324617"/>
    <lineage>
        <taxon>Bacteria</taxon>
        <taxon>Pseudomonadati</taxon>
        <taxon>Pseudomonadota</taxon>
        <taxon>Betaproteobacteria</taxon>
        <taxon>Burkholderiales</taxon>
        <taxon>Burkholderiaceae</taxon>
        <taxon>Paraburkholderia</taxon>
    </lineage>
</organism>